<dbReference type="GO" id="GO:0006310">
    <property type="term" value="P:DNA recombination"/>
    <property type="evidence" value="ECO:0007669"/>
    <property type="project" value="UniProtKB-KW"/>
</dbReference>
<evidence type="ECO:0000256" key="1">
    <source>
        <dbReference type="ARBA" id="ARBA00023172"/>
    </source>
</evidence>
<reference evidence="2 3" key="1">
    <citation type="submission" date="2016-10" db="EMBL/GenBank/DDBJ databases">
        <authorList>
            <person name="de Groot N.N."/>
        </authorList>
    </citation>
    <scope>NUCLEOTIDE SEQUENCE [LARGE SCALE GENOMIC DNA]</scope>
    <source>
        <strain evidence="2 3">CGMCC 4.3510</strain>
    </source>
</reference>
<evidence type="ECO:0008006" key="4">
    <source>
        <dbReference type="Google" id="ProtNLM"/>
    </source>
</evidence>
<proteinExistence type="predicted"/>
<keyword evidence="3" id="KW-1185">Reference proteome</keyword>
<sequence>MRPAEVAALGDSACRIPAAPKKGEAETEWGELLLSESRPEVGSGWTDDSASYDKRGLKRRARKATRSVPIPPVLVGMLRMHRATYGTSSDGRFFRAANGGRVRSTEYTEVWKAARQKALSAEDVVTPLAEVPYSLQHASVSLWLSSGVDPAEVARRAGHSVAVPFRFYTKVIKGRQDQDNDRIARALAEQAELPE</sequence>
<protein>
    <recommendedName>
        <fullName evidence="4">Tyr recombinase domain-containing protein</fullName>
    </recommendedName>
</protein>
<name>A0A1I1Z980_9ACTN</name>
<dbReference type="EMBL" id="FONG01000002">
    <property type="protein sequence ID" value="SFE28102.1"/>
    <property type="molecule type" value="Genomic_DNA"/>
</dbReference>
<dbReference type="GO" id="GO:0015074">
    <property type="term" value="P:DNA integration"/>
    <property type="evidence" value="ECO:0007669"/>
    <property type="project" value="InterPro"/>
</dbReference>
<dbReference type="Gene3D" id="1.10.443.10">
    <property type="entry name" value="Intergrase catalytic core"/>
    <property type="match status" value="1"/>
</dbReference>
<dbReference type="STRING" id="380248.SAMN05216251_102361"/>
<dbReference type="RefSeq" id="WP_322934421.1">
    <property type="nucleotide sequence ID" value="NZ_FONG01000002.1"/>
</dbReference>
<gene>
    <name evidence="2" type="ORF">SAMN05216251_102361</name>
</gene>
<accession>A0A1I1Z980</accession>
<organism evidence="2 3">
    <name type="scientific">Actinacidiphila alni</name>
    <dbReference type="NCBI Taxonomy" id="380248"/>
    <lineage>
        <taxon>Bacteria</taxon>
        <taxon>Bacillati</taxon>
        <taxon>Actinomycetota</taxon>
        <taxon>Actinomycetes</taxon>
        <taxon>Kitasatosporales</taxon>
        <taxon>Streptomycetaceae</taxon>
        <taxon>Actinacidiphila</taxon>
    </lineage>
</organism>
<dbReference type="GO" id="GO:0003677">
    <property type="term" value="F:DNA binding"/>
    <property type="evidence" value="ECO:0007669"/>
    <property type="project" value="InterPro"/>
</dbReference>
<dbReference type="Proteomes" id="UP000199323">
    <property type="component" value="Unassembled WGS sequence"/>
</dbReference>
<dbReference type="AlphaFoldDB" id="A0A1I1Z980"/>
<evidence type="ECO:0000313" key="3">
    <source>
        <dbReference type="Proteomes" id="UP000199323"/>
    </source>
</evidence>
<dbReference type="SUPFAM" id="SSF56349">
    <property type="entry name" value="DNA breaking-rejoining enzymes"/>
    <property type="match status" value="1"/>
</dbReference>
<keyword evidence="1" id="KW-0233">DNA recombination</keyword>
<dbReference type="InterPro" id="IPR013762">
    <property type="entry name" value="Integrase-like_cat_sf"/>
</dbReference>
<dbReference type="InterPro" id="IPR011010">
    <property type="entry name" value="DNA_brk_join_enz"/>
</dbReference>
<evidence type="ECO:0000313" key="2">
    <source>
        <dbReference type="EMBL" id="SFE28102.1"/>
    </source>
</evidence>